<dbReference type="SMART" id="SM00936">
    <property type="entry name" value="PBP5_C"/>
    <property type="match status" value="1"/>
</dbReference>
<evidence type="ECO:0000256" key="9">
    <source>
        <dbReference type="ARBA" id="ARBA00022960"/>
    </source>
</evidence>
<evidence type="ECO:0000313" key="18">
    <source>
        <dbReference type="EMBL" id="ADU51163.1"/>
    </source>
</evidence>
<feature type="active site" description="Proton acceptor" evidence="13">
    <location>
        <position position="110"/>
    </location>
</feature>
<dbReference type="PRINTS" id="PR00725">
    <property type="entry name" value="DADACBPTASE1"/>
</dbReference>
<evidence type="ECO:0000256" key="14">
    <source>
        <dbReference type="PIRSR" id="PIRSR618044-2"/>
    </source>
</evidence>
<organism evidence="18 19">
    <name type="scientific">Thermaerobacter marianensis (strain ATCC 700841 / DSM 12885 / JCM 10246 / 7p75a)</name>
    <dbReference type="NCBI Taxonomy" id="644966"/>
    <lineage>
        <taxon>Bacteria</taxon>
        <taxon>Bacillati</taxon>
        <taxon>Bacillota</taxon>
        <taxon>Clostridia</taxon>
        <taxon>Eubacteriales</taxon>
        <taxon>Clostridiales Family XVII. Incertae Sedis</taxon>
        <taxon>Thermaerobacter</taxon>
    </lineage>
</organism>
<feature type="region of interest" description="Disordered" evidence="16">
    <location>
        <begin position="50"/>
        <end position="70"/>
    </location>
</feature>
<dbReference type="InterPro" id="IPR012907">
    <property type="entry name" value="Peptidase_S11_C"/>
</dbReference>
<dbReference type="EMBL" id="CP002344">
    <property type="protein sequence ID" value="ADU51163.1"/>
    <property type="molecule type" value="Genomic_DNA"/>
</dbReference>
<keyword evidence="7" id="KW-0732">Signal</keyword>
<keyword evidence="8 18" id="KW-0378">Hydrolase</keyword>
<keyword evidence="19" id="KW-1185">Reference proteome</keyword>
<evidence type="ECO:0000256" key="16">
    <source>
        <dbReference type="SAM" id="MobiDB-lite"/>
    </source>
</evidence>
<evidence type="ECO:0000256" key="3">
    <source>
        <dbReference type="ARBA" id="ARBA00007164"/>
    </source>
</evidence>
<evidence type="ECO:0000256" key="13">
    <source>
        <dbReference type="PIRSR" id="PIRSR618044-1"/>
    </source>
</evidence>
<feature type="active site" description="Acyl-ester intermediate" evidence="13">
    <location>
        <position position="107"/>
    </location>
</feature>
<dbReference type="UniPathway" id="UPA00219"/>
<dbReference type="InterPro" id="IPR001967">
    <property type="entry name" value="Peptidase_S11_N"/>
</dbReference>
<dbReference type="PANTHER" id="PTHR21581:SF6">
    <property type="entry name" value="TRAFFICKING PROTEIN PARTICLE COMPLEX SUBUNIT 12"/>
    <property type="match status" value="1"/>
</dbReference>
<dbReference type="STRING" id="644966.Tmar_1050"/>
<evidence type="ECO:0000259" key="17">
    <source>
        <dbReference type="SMART" id="SM00936"/>
    </source>
</evidence>
<dbReference type="KEGG" id="tmr:Tmar_1050"/>
<keyword evidence="5 18" id="KW-0121">Carboxypeptidase</keyword>
<dbReference type="SUPFAM" id="SSF56601">
    <property type="entry name" value="beta-lactamase/transpeptidase-like"/>
    <property type="match status" value="1"/>
</dbReference>
<protein>
    <recommendedName>
        <fullName evidence="4">serine-type D-Ala-D-Ala carboxypeptidase</fullName>
        <ecNumber evidence="4">3.4.16.4</ecNumber>
    </recommendedName>
</protein>
<dbReference type="Gene3D" id="2.60.410.10">
    <property type="entry name" value="D-Ala-D-Ala carboxypeptidase, C-terminal domain"/>
    <property type="match status" value="1"/>
</dbReference>
<keyword evidence="6" id="KW-0645">Protease</keyword>
<evidence type="ECO:0000256" key="1">
    <source>
        <dbReference type="ARBA" id="ARBA00003217"/>
    </source>
</evidence>
<feature type="compositionally biased region" description="Gly residues" evidence="16">
    <location>
        <begin position="59"/>
        <end position="70"/>
    </location>
</feature>
<evidence type="ECO:0000256" key="7">
    <source>
        <dbReference type="ARBA" id="ARBA00022729"/>
    </source>
</evidence>
<reference evidence="19" key="2">
    <citation type="journal article" date="2010" name="Stand. Genomic Sci.">
        <title>Complete genome sequence of Thermaerobacter marianensis type strain (7p75aT).</title>
        <authorList>
            <person name="Han C."/>
            <person name="Gu W."/>
            <person name="Zhang X."/>
            <person name="Lapidus A."/>
            <person name="Nolan M."/>
            <person name="Copeland A."/>
            <person name="Lucas S."/>
            <person name="Glavina Del Rio T."/>
            <person name="Tice H."/>
            <person name="Cheng J."/>
            <person name="Tapia R."/>
            <person name="Goodwin L."/>
            <person name="Pitluck S."/>
            <person name="Pagani I."/>
            <person name="Ivanova N."/>
            <person name="Mavromatis K."/>
            <person name="Mikhailova N."/>
            <person name="Pati A."/>
            <person name="Chen A."/>
            <person name="Palaniappan K."/>
            <person name="Land M."/>
            <person name="Hauser L."/>
            <person name="Chang Y."/>
            <person name="Jeffries C."/>
            <person name="Schneider S."/>
            <person name="Rohde M."/>
            <person name="Goker M."/>
            <person name="Pukall R."/>
            <person name="Woyke T."/>
            <person name="Bristow J."/>
            <person name="Eisen J."/>
            <person name="Markowitz V."/>
            <person name="Hugenholtz P."/>
            <person name="Kyrpides N."/>
            <person name="Klenk H."/>
            <person name="Detter J."/>
        </authorList>
    </citation>
    <scope>NUCLEOTIDE SEQUENCE [LARGE SCALE GENOMIC DNA]</scope>
    <source>
        <strain evidence="19">ATCC 700841 / DSM 12885 / JCM 10246 / 7p75a</strain>
    </source>
</reference>
<evidence type="ECO:0000256" key="11">
    <source>
        <dbReference type="ARBA" id="ARBA00023316"/>
    </source>
</evidence>
<evidence type="ECO:0000256" key="12">
    <source>
        <dbReference type="ARBA" id="ARBA00034000"/>
    </source>
</evidence>
<dbReference type="InterPro" id="IPR015956">
    <property type="entry name" value="Peniciliin-bd_prot_C_sf"/>
</dbReference>
<sequence length="438" mass="46887">MPMGFAWRSRKGRGWTGPAARWRAAGRRALALVAAAVWILGLWGGAGPAGPRVQAQEGAPGGAGQGAGGAAGQGNLNIQARSAVLVDATTGQELYAQNADELIPPASLAKIMTLDLVFHALEEGRLALDQQVPVSEAAWRLSVQAGLGGPSAMFLEVGERVRIEDLIRGVAVASGNDASTVLAEAVAGSEEAFVRLMNQHAAEIGMKNSVFSNSHGLPGGQQHVTARDMARLALHVLEAHPDILRYTSLKYFEWKDFAPQPNYNRLIFRDPRVDGLKTGHLSEAGYHLVATARDGDRRLVSVVLGAASDALRVGESQRLLDYGFQQFTNTRVAFGENGRQGVSVYKGARSQVTVEPATAPVVTVPKTDAGEVRTRVEMQEPLVAPLEKGQRVGTLTIEDAQGRVLRTVPLVTAQAVPRGGFFRVLWDSVRLLFRNLFA</sequence>
<dbReference type="EC" id="3.4.16.4" evidence="4"/>
<evidence type="ECO:0000256" key="6">
    <source>
        <dbReference type="ARBA" id="ARBA00022670"/>
    </source>
</evidence>
<dbReference type="GO" id="GO:0006508">
    <property type="term" value="P:proteolysis"/>
    <property type="evidence" value="ECO:0007669"/>
    <property type="project" value="UniProtKB-KW"/>
</dbReference>
<evidence type="ECO:0000256" key="5">
    <source>
        <dbReference type="ARBA" id="ARBA00022645"/>
    </source>
</evidence>
<evidence type="ECO:0000256" key="8">
    <source>
        <dbReference type="ARBA" id="ARBA00022801"/>
    </source>
</evidence>
<dbReference type="GO" id="GO:0071555">
    <property type="term" value="P:cell wall organization"/>
    <property type="evidence" value="ECO:0007669"/>
    <property type="project" value="UniProtKB-KW"/>
</dbReference>
<dbReference type="PANTHER" id="PTHR21581">
    <property type="entry name" value="D-ALANYL-D-ALANINE CARBOXYPEPTIDASE"/>
    <property type="match status" value="1"/>
</dbReference>
<keyword evidence="11" id="KW-0961">Cell wall biogenesis/degradation</keyword>
<dbReference type="GO" id="GO:0008360">
    <property type="term" value="P:regulation of cell shape"/>
    <property type="evidence" value="ECO:0007669"/>
    <property type="project" value="UniProtKB-KW"/>
</dbReference>
<evidence type="ECO:0000256" key="15">
    <source>
        <dbReference type="RuleBase" id="RU004016"/>
    </source>
</evidence>
<gene>
    <name evidence="18" type="ordered locus">Tmar_1050</name>
</gene>
<feature type="active site" evidence="13">
    <location>
        <position position="174"/>
    </location>
</feature>
<dbReference type="InterPro" id="IPR012338">
    <property type="entry name" value="Beta-lactam/transpept-like"/>
</dbReference>
<dbReference type="GO" id="GO:0009002">
    <property type="term" value="F:serine-type D-Ala-D-Ala carboxypeptidase activity"/>
    <property type="evidence" value="ECO:0007669"/>
    <property type="project" value="UniProtKB-EC"/>
</dbReference>
<comment type="similarity">
    <text evidence="3 15">Belongs to the peptidase S11 family.</text>
</comment>
<dbReference type="InterPro" id="IPR018044">
    <property type="entry name" value="Peptidase_S11"/>
</dbReference>
<comment type="function">
    <text evidence="1">Removes C-terminal D-alanyl residues from sugar-peptide cell wall precursors.</text>
</comment>
<evidence type="ECO:0000256" key="4">
    <source>
        <dbReference type="ARBA" id="ARBA00012448"/>
    </source>
</evidence>
<dbReference type="eggNOG" id="COG1686">
    <property type="taxonomic scope" value="Bacteria"/>
</dbReference>
<feature type="binding site" evidence="14">
    <location>
        <position position="277"/>
    </location>
    <ligand>
        <name>substrate</name>
    </ligand>
</feature>
<dbReference type="AlphaFoldDB" id="E6SK22"/>
<name>E6SK22_THEM7</name>
<evidence type="ECO:0000313" key="19">
    <source>
        <dbReference type="Proteomes" id="UP000008915"/>
    </source>
</evidence>
<reference evidence="18 19" key="1">
    <citation type="journal article" date="2010" name="Stand. Genomic Sci.">
        <title>Complete genome sequence of Thermaerobacter marianensis type strain (7p75a).</title>
        <authorList>
            <person name="Han C."/>
            <person name="Gu W."/>
            <person name="Zhang X."/>
            <person name="Lapidus A."/>
            <person name="Nolan M."/>
            <person name="Copeland A."/>
            <person name="Lucas S."/>
            <person name="Del Rio T.G."/>
            <person name="Tice H."/>
            <person name="Cheng J.F."/>
            <person name="Tapia R."/>
            <person name="Goodwin L."/>
            <person name="Pitluck S."/>
            <person name="Pagani I."/>
            <person name="Ivanova N."/>
            <person name="Mavromatis K."/>
            <person name="Mikhailova N."/>
            <person name="Pati A."/>
            <person name="Chen A."/>
            <person name="Palaniappan K."/>
            <person name="Land M."/>
            <person name="Hauser L."/>
            <person name="Chang Y.J."/>
            <person name="Jeffries C.D."/>
            <person name="Schneider S."/>
            <person name="Rohde M."/>
            <person name="Goker M."/>
            <person name="Pukall R."/>
            <person name="Woyke T."/>
            <person name="Bristow J."/>
            <person name="Eisen J.A."/>
            <person name="Markowitz V."/>
            <person name="Hugenholtz P."/>
            <person name="Kyrpides N.C."/>
            <person name="Klenk H.P."/>
            <person name="Detter J.C."/>
        </authorList>
    </citation>
    <scope>NUCLEOTIDE SEQUENCE [LARGE SCALE GENOMIC DNA]</scope>
    <source>
        <strain evidence="19">ATCC 700841 / DSM 12885 / JCM 10246 / 7p75a</strain>
    </source>
</reference>
<proteinExistence type="inferred from homology"/>
<comment type="pathway">
    <text evidence="2">Cell wall biogenesis; peptidoglycan biosynthesis.</text>
</comment>
<dbReference type="Pfam" id="PF07943">
    <property type="entry name" value="PBP5_C"/>
    <property type="match status" value="1"/>
</dbReference>
<dbReference type="MEROPS" id="S11.005"/>
<comment type="catalytic activity">
    <reaction evidence="12">
        <text>Preferential cleavage: (Ac)2-L-Lys-D-Ala-|-D-Ala. Also transpeptidation of peptidyl-alanyl moieties that are N-acyl substituents of D-alanine.</text>
        <dbReference type="EC" id="3.4.16.4"/>
    </reaction>
</comment>
<dbReference type="SUPFAM" id="SSF69189">
    <property type="entry name" value="Penicillin-binding protein associated domain"/>
    <property type="match status" value="1"/>
</dbReference>
<dbReference type="HOGENOM" id="CLU_027070_8_1_9"/>
<feature type="domain" description="Peptidase S11 D-Ala-D-Ala carboxypeptidase A C-terminal" evidence="17">
    <location>
        <begin position="328"/>
        <end position="418"/>
    </location>
</feature>
<dbReference type="Proteomes" id="UP000008915">
    <property type="component" value="Chromosome"/>
</dbReference>
<keyword evidence="9" id="KW-0133">Cell shape</keyword>
<dbReference type="InterPro" id="IPR037167">
    <property type="entry name" value="Peptidase_S11_C_sf"/>
</dbReference>
<keyword evidence="10" id="KW-0573">Peptidoglycan synthesis</keyword>
<dbReference type="GO" id="GO:0009252">
    <property type="term" value="P:peptidoglycan biosynthetic process"/>
    <property type="evidence" value="ECO:0007669"/>
    <property type="project" value="UniProtKB-UniPathway"/>
</dbReference>
<evidence type="ECO:0000256" key="2">
    <source>
        <dbReference type="ARBA" id="ARBA00004752"/>
    </source>
</evidence>
<dbReference type="Gene3D" id="3.40.710.10">
    <property type="entry name" value="DD-peptidase/beta-lactamase superfamily"/>
    <property type="match status" value="1"/>
</dbReference>
<dbReference type="Pfam" id="PF00768">
    <property type="entry name" value="Peptidase_S11"/>
    <property type="match status" value="1"/>
</dbReference>
<accession>E6SK22</accession>
<evidence type="ECO:0000256" key="10">
    <source>
        <dbReference type="ARBA" id="ARBA00022984"/>
    </source>
</evidence>